<name>H3KCF6_9BURK</name>
<evidence type="ECO:0000313" key="2">
    <source>
        <dbReference type="Proteomes" id="UP000004956"/>
    </source>
</evidence>
<dbReference type="HOGENOM" id="CLU_3277671_0_0_4"/>
<sequence>MKPSEPELPRTPFPIFLRNPEAFIPVMISCYMFSKRKCGHG</sequence>
<organism evidence="1 2">
    <name type="scientific">Sutterella parvirubra YIT 11816</name>
    <dbReference type="NCBI Taxonomy" id="762967"/>
    <lineage>
        <taxon>Bacteria</taxon>
        <taxon>Pseudomonadati</taxon>
        <taxon>Pseudomonadota</taxon>
        <taxon>Betaproteobacteria</taxon>
        <taxon>Burkholderiales</taxon>
        <taxon>Sutterellaceae</taxon>
        <taxon>Sutterella</taxon>
    </lineage>
</organism>
<comment type="caution">
    <text evidence="1">The sequence shown here is derived from an EMBL/GenBank/DDBJ whole genome shotgun (WGS) entry which is preliminary data.</text>
</comment>
<dbReference type="EMBL" id="AFBQ01000047">
    <property type="protein sequence ID" value="EHY32193.1"/>
    <property type="molecule type" value="Genomic_DNA"/>
</dbReference>
<evidence type="ECO:0000313" key="1">
    <source>
        <dbReference type="EMBL" id="EHY32193.1"/>
    </source>
</evidence>
<dbReference type="STRING" id="762967.HMPREF9440_00408"/>
<proteinExistence type="predicted"/>
<keyword evidence="2" id="KW-1185">Reference proteome</keyword>
<dbReference type="Proteomes" id="UP000004956">
    <property type="component" value="Unassembled WGS sequence"/>
</dbReference>
<dbReference type="AlphaFoldDB" id="H3KCF6"/>
<reference evidence="1 2" key="1">
    <citation type="submission" date="2011-11" db="EMBL/GenBank/DDBJ databases">
        <authorList>
            <person name="Weinstock G."/>
            <person name="Sodergren E."/>
            <person name="Clifton S."/>
            <person name="Fulton L."/>
            <person name="Fulton B."/>
            <person name="Courtney L."/>
            <person name="Fronick C."/>
            <person name="Harrison M."/>
            <person name="Strong C."/>
            <person name="Farmer C."/>
            <person name="Delahaunty K."/>
            <person name="Markovic C."/>
            <person name="Hall O."/>
            <person name="Minx P."/>
            <person name="Tomlinson C."/>
            <person name="Mitreva M."/>
            <person name="Hou S."/>
            <person name="Chen J."/>
            <person name="Wollam A."/>
            <person name="Pepin K.H."/>
            <person name="Johnson M."/>
            <person name="Bhonagiri V."/>
            <person name="Zhang X."/>
            <person name="Suruliraj S."/>
            <person name="Warren W."/>
            <person name="Chinwalla A."/>
            <person name="Mardis E.R."/>
            <person name="Wilson R.K."/>
        </authorList>
    </citation>
    <scope>NUCLEOTIDE SEQUENCE [LARGE SCALE GENOMIC DNA]</scope>
    <source>
        <strain evidence="1 2">YIT 11816</strain>
    </source>
</reference>
<gene>
    <name evidence="1" type="ORF">HMPREF9440_00408</name>
</gene>
<protein>
    <submittedName>
        <fullName evidence="1">Uncharacterized protein</fullName>
    </submittedName>
</protein>
<accession>H3KCF6</accession>